<organism evidence="3 4">
    <name type="scientific">Cytospora schulzeri</name>
    <dbReference type="NCBI Taxonomy" id="448051"/>
    <lineage>
        <taxon>Eukaryota</taxon>
        <taxon>Fungi</taxon>
        <taxon>Dikarya</taxon>
        <taxon>Ascomycota</taxon>
        <taxon>Pezizomycotina</taxon>
        <taxon>Sordariomycetes</taxon>
        <taxon>Sordariomycetidae</taxon>
        <taxon>Diaporthales</taxon>
        <taxon>Cytosporaceae</taxon>
        <taxon>Cytospora</taxon>
    </lineage>
</organism>
<dbReference type="AlphaFoldDB" id="A0A423WUB4"/>
<sequence>MNAIRFAALRSGARAAQPICSRATPRRGYATDHSQMDTDNKPSRLPILIGGAAIVFIGGLYAVSSGQRDMKHNDHAAQKAGRLAPTSTGNTDQSKSDLPADAPNKPENLAASQDKMQSKAPTKKTDPLK</sequence>
<feature type="transmembrane region" description="Helical" evidence="2">
    <location>
        <begin position="45"/>
        <end position="63"/>
    </location>
</feature>
<accession>A0A423WUB4</accession>
<proteinExistence type="predicted"/>
<evidence type="ECO:0000256" key="2">
    <source>
        <dbReference type="SAM" id="Phobius"/>
    </source>
</evidence>
<gene>
    <name evidence="3" type="ORF">VMCG_04085</name>
</gene>
<keyword evidence="2" id="KW-1133">Transmembrane helix</keyword>
<protein>
    <submittedName>
        <fullName evidence="3">Uncharacterized protein</fullName>
    </submittedName>
</protein>
<dbReference type="Proteomes" id="UP000283895">
    <property type="component" value="Unassembled WGS sequence"/>
</dbReference>
<name>A0A423WUB4_9PEZI</name>
<keyword evidence="2" id="KW-0812">Transmembrane</keyword>
<feature type="region of interest" description="Disordered" evidence="1">
    <location>
        <begin position="67"/>
        <end position="129"/>
    </location>
</feature>
<reference evidence="3 4" key="1">
    <citation type="submission" date="2015-09" db="EMBL/GenBank/DDBJ databases">
        <title>Host preference determinants of Valsa canker pathogens revealed by comparative genomics.</title>
        <authorList>
            <person name="Yin Z."/>
            <person name="Huang L."/>
        </authorList>
    </citation>
    <scope>NUCLEOTIDE SEQUENCE [LARGE SCALE GENOMIC DNA]</scope>
    <source>
        <strain evidence="3 4">03-1</strain>
    </source>
</reference>
<keyword evidence="2" id="KW-0472">Membrane</keyword>
<feature type="compositionally biased region" description="Basic and acidic residues" evidence="1">
    <location>
        <begin position="68"/>
        <end position="77"/>
    </location>
</feature>
<keyword evidence="4" id="KW-1185">Reference proteome</keyword>
<feature type="region of interest" description="Disordered" evidence="1">
    <location>
        <begin position="23"/>
        <end position="42"/>
    </location>
</feature>
<evidence type="ECO:0000256" key="1">
    <source>
        <dbReference type="SAM" id="MobiDB-lite"/>
    </source>
</evidence>
<evidence type="ECO:0000313" key="4">
    <source>
        <dbReference type="Proteomes" id="UP000283895"/>
    </source>
</evidence>
<evidence type="ECO:0000313" key="3">
    <source>
        <dbReference type="EMBL" id="ROW06951.1"/>
    </source>
</evidence>
<dbReference type="OrthoDB" id="4590707at2759"/>
<comment type="caution">
    <text evidence="3">The sequence shown here is derived from an EMBL/GenBank/DDBJ whole genome shotgun (WGS) entry which is preliminary data.</text>
</comment>
<dbReference type="EMBL" id="LKEA01000009">
    <property type="protein sequence ID" value="ROW06951.1"/>
    <property type="molecule type" value="Genomic_DNA"/>
</dbReference>